<dbReference type="WBParaSite" id="HCON_00123710-00001">
    <property type="protein sequence ID" value="HCON_00123710-00001"/>
    <property type="gene ID" value="HCON_00123710"/>
</dbReference>
<dbReference type="Proteomes" id="UP000025227">
    <property type="component" value="Unplaced"/>
</dbReference>
<organism evidence="2 3">
    <name type="scientific">Haemonchus contortus</name>
    <name type="common">Barber pole worm</name>
    <dbReference type="NCBI Taxonomy" id="6289"/>
    <lineage>
        <taxon>Eukaryota</taxon>
        <taxon>Metazoa</taxon>
        <taxon>Ecdysozoa</taxon>
        <taxon>Nematoda</taxon>
        <taxon>Chromadorea</taxon>
        <taxon>Rhabditida</taxon>
        <taxon>Rhabditina</taxon>
        <taxon>Rhabditomorpha</taxon>
        <taxon>Strongyloidea</taxon>
        <taxon>Trichostrongylidae</taxon>
        <taxon>Haemonchus</taxon>
    </lineage>
</organism>
<evidence type="ECO:0000256" key="1">
    <source>
        <dbReference type="SAM" id="SignalP"/>
    </source>
</evidence>
<protein>
    <submittedName>
        <fullName evidence="3">Secreted protein</fullName>
    </submittedName>
</protein>
<keyword evidence="1" id="KW-0732">Signal</keyword>
<proteinExistence type="predicted"/>
<evidence type="ECO:0000313" key="3">
    <source>
        <dbReference type="WBParaSite" id="HCON_00123710-00001"/>
    </source>
</evidence>
<sequence>MKLSGLTTTFFALQAVCTLYIFDSNHTSTVRVGPGAEAYVLHRNVSNLGCPTVAQVFNITS</sequence>
<feature type="signal peptide" evidence="1">
    <location>
        <begin position="1"/>
        <end position="18"/>
    </location>
</feature>
<evidence type="ECO:0000313" key="2">
    <source>
        <dbReference type="Proteomes" id="UP000025227"/>
    </source>
</evidence>
<keyword evidence="2" id="KW-1185">Reference proteome</keyword>
<name>A0A7I4YMW1_HAECO</name>
<dbReference type="OrthoDB" id="5866656at2759"/>
<feature type="chain" id="PRO_5035420766" evidence="1">
    <location>
        <begin position="19"/>
        <end position="61"/>
    </location>
</feature>
<reference evidence="3" key="1">
    <citation type="submission" date="2020-12" db="UniProtKB">
        <authorList>
            <consortium name="WormBaseParasite"/>
        </authorList>
    </citation>
    <scope>IDENTIFICATION</scope>
    <source>
        <strain evidence="3">MHco3</strain>
    </source>
</reference>
<dbReference type="AlphaFoldDB" id="A0A7I4YMW1"/>
<accession>A0A7I4YMW1</accession>